<keyword evidence="4" id="KW-1185">Reference proteome</keyword>
<proteinExistence type="predicted"/>
<dbReference type="Pfam" id="PF07007">
    <property type="entry name" value="LprI"/>
    <property type="match status" value="1"/>
</dbReference>
<feature type="chain" id="PRO_5019173383" evidence="1">
    <location>
        <begin position="41"/>
        <end position="164"/>
    </location>
</feature>
<evidence type="ECO:0000259" key="2">
    <source>
        <dbReference type="Pfam" id="PF07007"/>
    </source>
</evidence>
<protein>
    <submittedName>
        <fullName evidence="3">DUF1311 domain-containing protein</fullName>
    </submittedName>
</protein>
<dbReference type="RefSeq" id="WP_126076460.1">
    <property type="nucleotide sequence ID" value="NZ_CP051166.1"/>
</dbReference>
<organism evidence="3 4">
    <name type="scientific">Massilia atriviolacea</name>
    <dbReference type="NCBI Taxonomy" id="2495579"/>
    <lineage>
        <taxon>Bacteria</taxon>
        <taxon>Pseudomonadati</taxon>
        <taxon>Pseudomonadota</taxon>
        <taxon>Betaproteobacteria</taxon>
        <taxon>Burkholderiales</taxon>
        <taxon>Oxalobacteraceae</taxon>
        <taxon>Telluria group</taxon>
        <taxon>Massilia</taxon>
    </lineage>
</organism>
<dbReference type="OrthoDB" id="7065005at2"/>
<dbReference type="EMBL" id="RXLQ01000014">
    <property type="protein sequence ID" value="RSZ56607.1"/>
    <property type="molecule type" value="Genomic_DNA"/>
</dbReference>
<evidence type="ECO:0000313" key="4">
    <source>
        <dbReference type="Proteomes" id="UP000278085"/>
    </source>
</evidence>
<evidence type="ECO:0000256" key="1">
    <source>
        <dbReference type="SAM" id="SignalP"/>
    </source>
</evidence>
<dbReference type="Gene3D" id="1.20.1270.180">
    <property type="match status" value="1"/>
</dbReference>
<gene>
    <name evidence="3" type="ORF">EJB06_23540</name>
</gene>
<sequence length="164" mass="17527">MHLEKTHTGHPVAIRRGAATLLLVLLVLLAAPLLALQAGAAETAPPVDPLDDCEQYSMAGKHECLVKVVAKSALALKKAEAEAAAAIGRWDEWDRYIKVARTKLQASNAAFSAYRQAQCELDMALVGGGAGNARDSRRLTCVAKMNLQRVEDLARDTGALPSKQ</sequence>
<comment type="caution">
    <text evidence="3">The sequence shown here is derived from an EMBL/GenBank/DDBJ whole genome shotgun (WGS) entry which is preliminary data.</text>
</comment>
<dbReference type="InterPro" id="IPR009739">
    <property type="entry name" value="LprI-like_N"/>
</dbReference>
<accession>A0A430HGI6</accession>
<feature type="signal peptide" evidence="1">
    <location>
        <begin position="1"/>
        <end position="40"/>
    </location>
</feature>
<dbReference type="AlphaFoldDB" id="A0A430HGI6"/>
<dbReference type="Proteomes" id="UP000278085">
    <property type="component" value="Unassembled WGS sequence"/>
</dbReference>
<evidence type="ECO:0000313" key="3">
    <source>
        <dbReference type="EMBL" id="RSZ56607.1"/>
    </source>
</evidence>
<keyword evidence="1" id="KW-0732">Signal</keyword>
<reference evidence="3 4" key="1">
    <citation type="submission" date="2018-12" db="EMBL/GenBank/DDBJ databases">
        <authorList>
            <person name="Yang E."/>
        </authorList>
    </citation>
    <scope>NUCLEOTIDE SEQUENCE [LARGE SCALE GENOMIC DNA]</scope>
    <source>
        <strain evidence="3 4">SOD</strain>
    </source>
</reference>
<feature type="domain" description="Lysozyme inhibitor LprI-like N-terminal" evidence="2">
    <location>
        <begin position="63"/>
        <end position="153"/>
    </location>
</feature>
<name>A0A430HGI6_9BURK</name>